<evidence type="ECO:0000313" key="1">
    <source>
        <dbReference type="EMBL" id="KAA0057139.1"/>
    </source>
</evidence>
<evidence type="ECO:0000313" key="3">
    <source>
        <dbReference type="Proteomes" id="UP000321393"/>
    </source>
</evidence>
<dbReference type="AlphaFoldDB" id="A0A5A7UUC0"/>
<organism evidence="1 3">
    <name type="scientific">Cucumis melo var. makuwa</name>
    <name type="common">Oriental melon</name>
    <dbReference type="NCBI Taxonomy" id="1194695"/>
    <lineage>
        <taxon>Eukaryota</taxon>
        <taxon>Viridiplantae</taxon>
        <taxon>Streptophyta</taxon>
        <taxon>Embryophyta</taxon>
        <taxon>Tracheophyta</taxon>
        <taxon>Spermatophyta</taxon>
        <taxon>Magnoliopsida</taxon>
        <taxon>eudicotyledons</taxon>
        <taxon>Gunneridae</taxon>
        <taxon>Pentapetalae</taxon>
        <taxon>rosids</taxon>
        <taxon>fabids</taxon>
        <taxon>Cucurbitales</taxon>
        <taxon>Cucurbitaceae</taxon>
        <taxon>Benincaseae</taxon>
        <taxon>Cucumis</taxon>
    </lineage>
</organism>
<name>A0A5A7UUC0_CUCMM</name>
<reference evidence="3 4" key="1">
    <citation type="submission" date="2019-08" db="EMBL/GenBank/DDBJ databases">
        <title>Draft genome sequences of two oriental melons (Cucumis melo L. var makuwa).</title>
        <authorList>
            <person name="Kwon S.-Y."/>
        </authorList>
    </citation>
    <scope>NUCLEOTIDE SEQUENCE [LARGE SCALE GENOMIC DNA]</scope>
    <source>
        <strain evidence="4">cv. Chang Bougi</strain>
        <strain evidence="3">cv. SW 3</strain>
        <tissue evidence="1">Leaf</tissue>
    </source>
</reference>
<dbReference type="Proteomes" id="UP000321947">
    <property type="component" value="Unassembled WGS sequence"/>
</dbReference>
<dbReference type="Proteomes" id="UP000321393">
    <property type="component" value="Unassembled WGS sequence"/>
</dbReference>
<accession>A0A5A7UUC0</accession>
<dbReference type="EMBL" id="SSTD01019037">
    <property type="protein sequence ID" value="TYJ97120.1"/>
    <property type="molecule type" value="Genomic_DNA"/>
</dbReference>
<proteinExistence type="predicted"/>
<protein>
    <submittedName>
        <fullName evidence="1">Uncharacterized protein</fullName>
    </submittedName>
</protein>
<sequence>MDECLGYLVISEAWPFDLVYRSRFTPSYRRQRRFFTALEESGGLFIVVGERSLTVAWLRPYAVAMRTPDGVGIHYSPLEQSTAPKLEARIRFDWIPQIQSIDLVRGTLRRAQYRSVVGFFEQERMKDRTRKFPEIEIDYIVGICKVLNLDECPLRGREFPIRSGIEDP</sequence>
<evidence type="ECO:0000313" key="4">
    <source>
        <dbReference type="Proteomes" id="UP000321947"/>
    </source>
</evidence>
<dbReference type="EMBL" id="SSTE01007267">
    <property type="protein sequence ID" value="KAA0057139.1"/>
    <property type="molecule type" value="Genomic_DNA"/>
</dbReference>
<evidence type="ECO:0000313" key="2">
    <source>
        <dbReference type="EMBL" id="TYJ97120.1"/>
    </source>
</evidence>
<gene>
    <name evidence="2" type="ORF">E5676_scaffold371G00280</name>
    <name evidence="1" type="ORF">E6C27_scaffold153G00340</name>
</gene>
<comment type="caution">
    <text evidence="1">The sequence shown here is derived from an EMBL/GenBank/DDBJ whole genome shotgun (WGS) entry which is preliminary data.</text>
</comment>